<dbReference type="EMBL" id="FAOZ01000074">
    <property type="protein sequence ID" value="CUU61282.1"/>
    <property type="molecule type" value="Genomic_DNA"/>
</dbReference>
<comment type="cofactor">
    <cofactor evidence="1">
        <name>pantetheine 4'-phosphate</name>
        <dbReference type="ChEBI" id="CHEBI:47942"/>
    </cofactor>
</comment>
<dbReference type="SMART" id="SM00823">
    <property type="entry name" value="PKS_PP"/>
    <property type="match status" value="1"/>
</dbReference>
<dbReference type="Pfam" id="PF00668">
    <property type="entry name" value="Condensation"/>
    <property type="match status" value="1"/>
</dbReference>
<dbReference type="InterPro" id="IPR006162">
    <property type="entry name" value="Ppantetheine_attach_site"/>
</dbReference>
<dbReference type="InterPro" id="IPR042099">
    <property type="entry name" value="ANL_N_sf"/>
</dbReference>
<dbReference type="PROSITE" id="PS00012">
    <property type="entry name" value="PHOSPHOPANTETHEINE"/>
    <property type="match status" value="1"/>
</dbReference>
<dbReference type="InterPro" id="IPR023213">
    <property type="entry name" value="CAT-like_dom_sf"/>
</dbReference>
<evidence type="ECO:0000256" key="1">
    <source>
        <dbReference type="ARBA" id="ARBA00001957"/>
    </source>
</evidence>
<sequence>GPTECTVDATWTEIEAGVAPHIGRPVAGDNVFVLDGALLPVPVGVPGELYVGGAGVARGYVGRSGETSSRFVADPFGSGGRLYRTGDVVRWRSDSSLEYLGRADDQVKIRGYRVEPGEVEAALGSLPGVSQAVVVARTDGGITRLVGYVTGLPGWDLEPVSLRAAVAERLPEYLVPSVVLVLEEFPSTPNGKLDRRALPAPTFAGGAAGGGRIPRTATERMLAALFGELLGVGEVGLDDSFFALGGHSLLATRLTSRVRAATGLPVSIRSVFDAPTVAAFAAHLDTLVATPGRPALAAFRRPAVLPLSAAQRRLWFLYRLEGPSSTYNLPFAARLTGPLDLTALRTAAADVVARHETLRTVFPERDGSPVQQVLDAATVDVPFTLVETSELTFDDRLRDVLEAPFRLESEIPLRVTVLRLGDDEHVLALVLHHIAGDEGSTGPLLRDLASAYAARRRGEAPAWAPLPVQYADYTLWQQDLLGGADRPSEAAERQLAHWTSALAGLPEAVELPTDRPRPTVPAAGGGRVRALIPAATMAALRPLLAEAGASELTLAHLAVALTLHKHGAGDDIPLGGLVAGRVDPALEPLVGFFVNTVVVRIDLAGDPTLRELLLRVRRATLDAYAHADVPFDTVVERVNPPRAAGRHPLVQTLVDFWNPTEANPGLDGLAVTSLESAGAANAKFDLGFTFTPDPSSEGLLASLEYDADLFDTATAERLLTRLNLVLATFAHNHDLRLADVDLLSTAERRMLLDEWSGVADSPALENASLAVSAAHPTNAYQSVLDVWDAVVAGGSGEVAVVCGGRSLSFGVVDGLAGRLAGVLRVLGVGAESRVGVV</sequence>
<keyword evidence="2" id="KW-0596">Phosphopantetheine</keyword>
<dbReference type="SUPFAM" id="SSF56801">
    <property type="entry name" value="Acetyl-CoA synthetase-like"/>
    <property type="match status" value="2"/>
</dbReference>
<dbReference type="GO" id="GO:0008610">
    <property type="term" value="P:lipid biosynthetic process"/>
    <property type="evidence" value="ECO:0007669"/>
    <property type="project" value="UniProtKB-ARBA"/>
</dbReference>
<dbReference type="InterPro" id="IPR045851">
    <property type="entry name" value="AMP-bd_C_sf"/>
</dbReference>
<gene>
    <name evidence="5" type="ORF">Ga0074812_1741</name>
</gene>
<dbReference type="GO" id="GO:0003824">
    <property type="term" value="F:catalytic activity"/>
    <property type="evidence" value="ECO:0007669"/>
    <property type="project" value="InterPro"/>
</dbReference>
<dbReference type="GO" id="GO:0044550">
    <property type="term" value="P:secondary metabolite biosynthetic process"/>
    <property type="evidence" value="ECO:0007669"/>
    <property type="project" value="TreeGrafter"/>
</dbReference>
<dbReference type="GO" id="GO:0005829">
    <property type="term" value="C:cytosol"/>
    <property type="evidence" value="ECO:0007669"/>
    <property type="project" value="TreeGrafter"/>
</dbReference>
<dbReference type="Gene3D" id="3.30.300.30">
    <property type="match status" value="1"/>
</dbReference>
<dbReference type="InterPro" id="IPR020806">
    <property type="entry name" value="PKS_PP-bd"/>
</dbReference>
<feature type="non-terminal residue" evidence="5">
    <location>
        <position position="1"/>
    </location>
</feature>
<evidence type="ECO:0000313" key="6">
    <source>
        <dbReference type="Proteomes" id="UP000198802"/>
    </source>
</evidence>
<dbReference type="FunFam" id="2.30.38.10:FF:000001">
    <property type="entry name" value="Non-ribosomal peptide synthetase PvdI"/>
    <property type="match status" value="1"/>
</dbReference>
<dbReference type="Gene3D" id="3.30.559.10">
    <property type="entry name" value="Chloramphenicol acetyltransferase-like domain"/>
    <property type="match status" value="1"/>
</dbReference>
<dbReference type="FunFam" id="1.10.1200.10:FF:000016">
    <property type="entry name" value="Non-ribosomal peptide synthase"/>
    <property type="match status" value="1"/>
</dbReference>
<dbReference type="GO" id="GO:0043041">
    <property type="term" value="P:amino acid activation for nonribosomal peptide biosynthetic process"/>
    <property type="evidence" value="ECO:0007669"/>
    <property type="project" value="TreeGrafter"/>
</dbReference>
<dbReference type="Pfam" id="PF00550">
    <property type="entry name" value="PP-binding"/>
    <property type="match status" value="1"/>
</dbReference>
<dbReference type="SUPFAM" id="SSF52777">
    <property type="entry name" value="CoA-dependent acyltransferases"/>
    <property type="match status" value="2"/>
</dbReference>
<dbReference type="CDD" id="cd19540">
    <property type="entry name" value="LCL_NRPS-like"/>
    <property type="match status" value="1"/>
</dbReference>
<name>A0A0S4R280_9ACTN</name>
<evidence type="ECO:0000256" key="3">
    <source>
        <dbReference type="ARBA" id="ARBA00022553"/>
    </source>
</evidence>
<evidence type="ECO:0000256" key="2">
    <source>
        <dbReference type="ARBA" id="ARBA00022450"/>
    </source>
</evidence>
<dbReference type="InterPro" id="IPR036736">
    <property type="entry name" value="ACP-like_sf"/>
</dbReference>
<dbReference type="Gene3D" id="1.10.1200.10">
    <property type="entry name" value="ACP-like"/>
    <property type="match status" value="1"/>
</dbReference>
<dbReference type="Pfam" id="PF00501">
    <property type="entry name" value="AMP-binding"/>
    <property type="match status" value="1"/>
</dbReference>
<dbReference type="GO" id="GO:0031177">
    <property type="term" value="F:phosphopantetheine binding"/>
    <property type="evidence" value="ECO:0007669"/>
    <property type="project" value="InterPro"/>
</dbReference>
<dbReference type="Gene3D" id="3.40.50.12780">
    <property type="entry name" value="N-terminal domain of ligase-like"/>
    <property type="match status" value="2"/>
</dbReference>
<feature type="domain" description="Carrier" evidence="4">
    <location>
        <begin position="213"/>
        <end position="288"/>
    </location>
</feature>
<keyword evidence="6" id="KW-1185">Reference proteome</keyword>
<dbReference type="Proteomes" id="UP000198802">
    <property type="component" value="Unassembled WGS sequence"/>
</dbReference>
<dbReference type="PANTHER" id="PTHR45527:SF1">
    <property type="entry name" value="FATTY ACID SYNTHASE"/>
    <property type="match status" value="1"/>
</dbReference>
<organism evidence="5 6">
    <name type="scientific">Parafrankia irregularis</name>
    <dbReference type="NCBI Taxonomy" id="795642"/>
    <lineage>
        <taxon>Bacteria</taxon>
        <taxon>Bacillati</taxon>
        <taxon>Actinomycetota</taxon>
        <taxon>Actinomycetes</taxon>
        <taxon>Frankiales</taxon>
        <taxon>Frankiaceae</taxon>
        <taxon>Parafrankia</taxon>
    </lineage>
</organism>
<dbReference type="FunFam" id="3.30.300.30:FF:000010">
    <property type="entry name" value="Enterobactin synthetase component F"/>
    <property type="match status" value="1"/>
</dbReference>
<dbReference type="PANTHER" id="PTHR45527">
    <property type="entry name" value="NONRIBOSOMAL PEPTIDE SYNTHETASE"/>
    <property type="match status" value="1"/>
</dbReference>
<accession>A0A0S4R280</accession>
<dbReference type="Pfam" id="PF13193">
    <property type="entry name" value="AMP-binding_C"/>
    <property type="match status" value="1"/>
</dbReference>
<dbReference type="AlphaFoldDB" id="A0A0S4R280"/>
<reference evidence="6" key="1">
    <citation type="submission" date="2015-11" db="EMBL/GenBank/DDBJ databases">
        <authorList>
            <person name="Varghese N."/>
        </authorList>
    </citation>
    <scope>NUCLEOTIDE SEQUENCE [LARGE SCALE GENOMIC DNA]</scope>
    <source>
        <strain evidence="6">DSM 45899</strain>
    </source>
</reference>
<keyword evidence="3" id="KW-0597">Phosphoprotein</keyword>
<dbReference type="Gene3D" id="3.30.559.30">
    <property type="entry name" value="Nonribosomal peptide synthetase, condensation domain"/>
    <property type="match status" value="1"/>
</dbReference>
<evidence type="ECO:0000259" key="4">
    <source>
        <dbReference type="PROSITE" id="PS50075"/>
    </source>
</evidence>
<dbReference type="SUPFAM" id="SSF47336">
    <property type="entry name" value="ACP-like"/>
    <property type="match status" value="1"/>
</dbReference>
<dbReference type="InterPro" id="IPR009081">
    <property type="entry name" value="PP-bd_ACP"/>
</dbReference>
<dbReference type="InterPro" id="IPR025110">
    <property type="entry name" value="AMP-bd_C"/>
</dbReference>
<evidence type="ECO:0000313" key="5">
    <source>
        <dbReference type="EMBL" id="CUU61282.1"/>
    </source>
</evidence>
<dbReference type="InterPro" id="IPR001242">
    <property type="entry name" value="Condensation_dom"/>
</dbReference>
<feature type="non-terminal residue" evidence="5">
    <location>
        <position position="837"/>
    </location>
</feature>
<protein>
    <submittedName>
        <fullName evidence="5">Phosphopantetheine attachment site</fullName>
    </submittedName>
</protein>
<dbReference type="PROSITE" id="PS50075">
    <property type="entry name" value="CARRIER"/>
    <property type="match status" value="1"/>
</dbReference>
<proteinExistence type="predicted"/>
<dbReference type="GO" id="GO:0072330">
    <property type="term" value="P:monocarboxylic acid biosynthetic process"/>
    <property type="evidence" value="ECO:0007669"/>
    <property type="project" value="UniProtKB-ARBA"/>
</dbReference>
<dbReference type="InterPro" id="IPR000873">
    <property type="entry name" value="AMP-dep_synth/lig_dom"/>
</dbReference>